<keyword evidence="2" id="KW-0378">Hydrolase</keyword>
<gene>
    <name evidence="3" type="ORF">GBAR_LOCUS3269</name>
</gene>
<evidence type="ECO:0000256" key="2">
    <source>
        <dbReference type="ARBA" id="ARBA00022801"/>
    </source>
</evidence>
<evidence type="ECO:0000256" key="1">
    <source>
        <dbReference type="ARBA" id="ARBA00022723"/>
    </source>
</evidence>
<name>A0AA35R2M2_GEOBA</name>
<dbReference type="Proteomes" id="UP001174909">
    <property type="component" value="Unassembled WGS sequence"/>
</dbReference>
<dbReference type="AlphaFoldDB" id="A0AA35R2M2"/>
<dbReference type="GO" id="GO:0005737">
    <property type="term" value="C:cytoplasm"/>
    <property type="evidence" value="ECO:0007669"/>
    <property type="project" value="TreeGrafter"/>
</dbReference>
<reference evidence="3" key="1">
    <citation type="submission" date="2023-03" db="EMBL/GenBank/DDBJ databases">
        <authorList>
            <person name="Steffen K."/>
            <person name="Cardenas P."/>
        </authorList>
    </citation>
    <scope>NUCLEOTIDE SEQUENCE</scope>
</reference>
<comment type="caution">
    <text evidence="3">The sequence shown here is derived from an EMBL/GenBank/DDBJ whole genome shotgun (WGS) entry which is preliminary data.</text>
</comment>
<dbReference type="GO" id="GO:0008239">
    <property type="term" value="F:dipeptidyl-peptidase activity"/>
    <property type="evidence" value="ECO:0007669"/>
    <property type="project" value="TreeGrafter"/>
</dbReference>
<dbReference type="EMBL" id="CASHTH010000454">
    <property type="protein sequence ID" value="CAI8001813.1"/>
    <property type="molecule type" value="Genomic_DNA"/>
</dbReference>
<accession>A0AA35R2M2</accession>
<proteinExistence type="predicted"/>
<protein>
    <submittedName>
        <fullName evidence="3">Dipeptidyl peptidase 3</fullName>
    </submittedName>
</protein>
<sequence length="282" mass="31999">MSNTQDETGTFNFDSTSVKNPVTGEKVCLSLWSTTETRVSIFVPQITSWYRPGETYDTRFSSLASTYEECRAECVGLYLCLNRDVLKVFGHLGPGAEDILYVNWLNMVRAGVLGLEFYTPHTKKWGQAHMQARHVILRLLLERGGGLVGVKKVTGSDGRPDILVTLDRSLIDTRGKAVIQEFLLKLQVYRSTGDFDAASSLYERYSAVSEDGGWLELREVVLARKLPRRMLIQPLTRVQGNGGVSLKQYEVSVEGLVQQYVECYDHYDSQLENLWLQSQHFW</sequence>
<evidence type="ECO:0000313" key="3">
    <source>
        <dbReference type="EMBL" id="CAI8001813.1"/>
    </source>
</evidence>
<dbReference type="InterPro" id="IPR039461">
    <property type="entry name" value="Peptidase_M49"/>
</dbReference>
<dbReference type="PANTHER" id="PTHR23422:SF11">
    <property type="entry name" value="DIPEPTIDYL PEPTIDASE 3"/>
    <property type="match status" value="1"/>
</dbReference>
<dbReference type="Pfam" id="PF03571">
    <property type="entry name" value="Peptidase_M49"/>
    <property type="match status" value="1"/>
</dbReference>
<keyword evidence="4" id="KW-1185">Reference proteome</keyword>
<organism evidence="3 4">
    <name type="scientific">Geodia barretti</name>
    <name type="common">Barrett's horny sponge</name>
    <dbReference type="NCBI Taxonomy" id="519541"/>
    <lineage>
        <taxon>Eukaryota</taxon>
        <taxon>Metazoa</taxon>
        <taxon>Porifera</taxon>
        <taxon>Demospongiae</taxon>
        <taxon>Heteroscleromorpha</taxon>
        <taxon>Tetractinellida</taxon>
        <taxon>Astrophorina</taxon>
        <taxon>Geodiidae</taxon>
        <taxon>Geodia</taxon>
    </lineage>
</organism>
<evidence type="ECO:0000313" key="4">
    <source>
        <dbReference type="Proteomes" id="UP001174909"/>
    </source>
</evidence>
<dbReference type="PANTHER" id="PTHR23422">
    <property type="entry name" value="DIPEPTIDYL PEPTIDASE III-RELATED"/>
    <property type="match status" value="1"/>
</dbReference>
<keyword evidence="1" id="KW-0479">Metal-binding</keyword>
<dbReference type="GO" id="GO:0046872">
    <property type="term" value="F:metal ion binding"/>
    <property type="evidence" value="ECO:0007669"/>
    <property type="project" value="UniProtKB-KW"/>
</dbReference>